<dbReference type="Pfam" id="PF04892">
    <property type="entry name" value="VanZ"/>
    <property type="match status" value="1"/>
</dbReference>
<feature type="domain" description="VanZ-like" evidence="2">
    <location>
        <begin position="9"/>
        <end position="124"/>
    </location>
</feature>
<reference evidence="3 4" key="1">
    <citation type="journal article" date="2011" name="J. Bacteriol.">
        <title>Genome sequence of Microbacterium testaceum StLB037, an N-acylhomoserine lactone-degrading bacterium isolated from potato leaves.</title>
        <authorList>
            <person name="Morohoshi T."/>
            <person name="Wang W.-Z."/>
            <person name="Someya N."/>
            <person name="Ikeda T."/>
        </authorList>
    </citation>
    <scope>NUCLEOTIDE SEQUENCE [LARGE SCALE GENOMIC DNA]</scope>
    <source>
        <strain evidence="3 4">StLB037</strain>
    </source>
</reference>
<keyword evidence="1" id="KW-0812">Transmembrane</keyword>
<dbReference type="STRING" id="979556.MTES_2963"/>
<dbReference type="PANTHER" id="PTHR36834:SF1">
    <property type="entry name" value="INTEGRAL MEMBRANE PROTEIN"/>
    <property type="match status" value="1"/>
</dbReference>
<feature type="transmembrane region" description="Helical" evidence="1">
    <location>
        <begin position="75"/>
        <end position="95"/>
    </location>
</feature>
<evidence type="ECO:0000313" key="4">
    <source>
        <dbReference type="Proteomes" id="UP000008975"/>
    </source>
</evidence>
<dbReference type="KEGG" id="mts:MTES_2963"/>
<name>E8NAR0_MICTS</name>
<evidence type="ECO:0000259" key="2">
    <source>
        <dbReference type="Pfam" id="PF04892"/>
    </source>
</evidence>
<keyword evidence="1" id="KW-1133">Transmembrane helix</keyword>
<keyword evidence="1" id="KW-0472">Membrane</keyword>
<dbReference type="EMBL" id="AP012052">
    <property type="protein sequence ID" value="BAJ75927.1"/>
    <property type="molecule type" value="Genomic_DNA"/>
</dbReference>
<proteinExistence type="predicted"/>
<dbReference type="Proteomes" id="UP000008975">
    <property type="component" value="Chromosome"/>
</dbReference>
<gene>
    <name evidence="3" type="ordered locus">MTES_2963</name>
</gene>
<protein>
    <submittedName>
        <fullName evidence="3">Glycopeptide antibiotics resistance protein</fullName>
    </submittedName>
</protein>
<dbReference type="PANTHER" id="PTHR36834">
    <property type="entry name" value="MEMBRANE PROTEIN-RELATED"/>
    <property type="match status" value="1"/>
</dbReference>
<sequence length="148" mass="16171">MLVAASASYAFGVWWMTLRPTIYDAGVGSLLHTVLHVLHSWPPTAWITFDVVEFTANVALFVPLGILVPAWGGRWWHGILTGMLLSAAIETIQLLFLPTRVADVRDVVANTLGAALGVGIAAFLGRHAARSQDSHNPRHRKLIDKRAQ</sequence>
<dbReference type="eggNOG" id="COG4767">
    <property type="taxonomic scope" value="Bacteria"/>
</dbReference>
<evidence type="ECO:0000256" key="1">
    <source>
        <dbReference type="SAM" id="Phobius"/>
    </source>
</evidence>
<dbReference type="InterPro" id="IPR053150">
    <property type="entry name" value="Teicoplanin_resist-assoc"/>
</dbReference>
<dbReference type="HOGENOM" id="CLU_119488_1_0_11"/>
<dbReference type="AlphaFoldDB" id="E8NAR0"/>
<feature type="transmembrane region" description="Helical" evidence="1">
    <location>
        <begin position="45"/>
        <end position="68"/>
    </location>
</feature>
<evidence type="ECO:0000313" key="3">
    <source>
        <dbReference type="EMBL" id="BAJ75927.1"/>
    </source>
</evidence>
<accession>E8NAR0</accession>
<organism evidence="3 4">
    <name type="scientific">Microbacterium testaceum (strain StLB037)</name>
    <dbReference type="NCBI Taxonomy" id="979556"/>
    <lineage>
        <taxon>Bacteria</taxon>
        <taxon>Bacillati</taxon>
        <taxon>Actinomycetota</taxon>
        <taxon>Actinomycetes</taxon>
        <taxon>Micrococcales</taxon>
        <taxon>Microbacteriaceae</taxon>
        <taxon>Microbacterium</taxon>
    </lineage>
</organism>
<feature type="transmembrane region" description="Helical" evidence="1">
    <location>
        <begin position="107"/>
        <end position="125"/>
    </location>
</feature>
<reference key="2">
    <citation type="submission" date="2011-02" db="EMBL/GenBank/DDBJ databases">
        <title>Genome sequence of Microbacterium testaceum StLB037.</title>
        <authorList>
            <person name="Morohoshi T."/>
            <person name="Wang W.Z."/>
            <person name="Someya N."/>
            <person name="Ikeda T."/>
        </authorList>
    </citation>
    <scope>NUCLEOTIDE SEQUENCE</scope>
    <source>
        <strain>StLB037</strain>
    </source>
</reference>
<dbReference type="InterPro" id="IPR006976">
    <property type="entry name" value="VanZ-like"/>
</dbReference>